<feature type="chain" id="PRO_5038578897" evidence="1">
    <location>
        <begin position="25"/>
        <end position="120"/>
    </location>
</feature>
<keyword evidence="1" id="KW-0732">Signal</keyword>
<sequence>MEDTYMTQACKKFMVSTMAALALAGVCLTASTHISKADDYVYGDVEYLLTPKQEGYDDLVSFLESLGLNHFDATLYSDSMDMAGRNLKELLAGFKDTTPDKVISAVLSELAKFYNDYSPF</sequence>
<dbReference type="EMBL" id="AWEX01000006">
    <property type="protein sequence ID" value="KED05327.1"/>
    <property type="molecule type" value="Genomic_DNA"/>
</dbReference>
<protein>
    <submittedName>
        <fullName evidence="2">Uncharacterized protein</fullName>
    </submittedName>
</protein>
<reference evidence="2 3" key="1">
    <citation type="journal article" date="2014" name="Int. J. Syst. Evol. Microbiol.">
        <title>Phylogenomics and the dynamic genome evolution of the genus Streptococcus.</title>
        <authorList>
            <consortium name="The Broad Institute Genome Sequencing Platform"/>
            <person name="Richards V.P."/>
            <person name="Palmer S.R."/>
            <person name="Pavinski Bitar P.D."/>
            <person name="Qin X."/>
            <person name="Weinstock G.M."/>
            <person name="Highlander S.K."/>
            <person name="Town C.D."/>
            <person name="Burne R.A."/>
            <person name="Stanhope M.J."/>
        </authorList>
    </citation>
    <scope>NUCLEOTIDE SEQUENCE [LARGE SCALE GENOMIC DNA]</scope>
    <source>
        <strain evidence="2 3">CECT 5772</strain>
    </source>
</reference>
<name>A0A922NVS0_9STRE</name>
<dbReference type="Proteomes" id="UP000028704">
    <property type="component" value="Unassembled WGS sequence"/>
</dbReference>
<evidence type="ECO:0000313" key="2">
    <source>
        <dbReference type="EMBL" id="KED05327.1"/>
    </source>
</evidence>
<proteinExistence type="predicted"/>
<dbReference type="AlphaFoldDB" id="A0A922NVS0"/>
<organism evidence="2 3">
    <name type="scientific">Streptococcus equi subsp. ruminatorum CECT 5772</name>
    <dbReference type="NCBI Taxonomy" id="1051981"/>
    <lineage>
        <taxon>Bacteria</taxon>
        <taxon>Bacillati</taxon>
        <taxon>Bacillota</taxon>
        <taxon>Bacilli</taxon>
        <taxon>Lactobacillales</taxon>
        <taxon>Streptococcaceae</taxon>
        <taxon>Streptococcus</taxon>
    </lineage>
</organism>
<evidence type="ECO:0000256" key="1">
    <source>
        <dbReference type="SAM" id="SignalP"/>
    </source>
</evidence>
<comment type="caution">
    <text evidence="2">The sequence shown here is derived from an EMBL/GenBank/DDBJ whole genome shotgun (WGS) entry which is preliminary data.</text>
</comment>
<evidence type="ECO:0000313" key="3">
    <source>
        <dbReference type="Proteomes" id="UP000028704"/>
    </source>
</evidence>
<feature type="signal peptide" evidence="1">
    <location>
        <begin position="1"/>
        <end position="24"/>
    </location>
</feature>
<accession>A0A922NVS0</accession>
<gene>
    <name evidence="2" type="ORF">CECT5772_00791</name>
</gene>